<dbReference type="InterPro" id="IPR001401">
    <property type="entry name" value="Dynamin_GTPase"/>
</dbReference>
<dbReference type="PANTHER" id="PTHR11566">
    <property type="entry name" value="DYNAMIN"/>
    <property type="match status" value="1"/>
</dbReference>
<dbReference type="GO" id="GO:0005739">
    <property type="term" value="C:mitochondrion"/>
    <property type="evidence" value="ECO:0007669"/>
    <property type="project" value="TreeGrafter"/>
</dbReference>
<dbReference type="GO" id="GO:0003924">
    <property type="term" value="F:GTPase activity"/>
    <property type="evidence" value="ECO:0007669"/>
    <property type="project" value="InterPro"/>
</dbReference>
<dbReference type="CDD" id="cd08771">
    <property type="entry name" value="DLP_1"/>
    <property type="match status" value="1"/>
</dbReference>
<dbReference type="GO" id="GO:0008017">
    <property type="term" value="F:microtubule binding"/>
    <property type="evidence" value="ECO:0007669"/>
    <property type="project" value="TreeGrafter"/>
</dbReference>
<dbReference type="AlphaFoldDB" id="A0AAJ0FSA3"/>
<dbReference type="PANTHER" id="PTHR11566:SF21">
    <property type="entry name" value="DYNAMIN RELATED PROTEIN 1, ISOFORM A"/>
    <property type="match status" value="1"/>
</dbReference>
<dbReference type="GO" id="GO:0005525">
    <property type="term" value="F:GTP binding"/>
    <property type="evidence" value="ECO:0007669"/>
    <property type="project" value="InterPro"/>
</dbReference>
<dbReference type="GO" id="GO:0000266">
    <property type="term" value="P:mitochondrial fission"/>
    <property type="evidence" value="ECO:0007669"/>
    <property type="project" value="TreeGrafter"/>
</dbReference>
<dbReference type="InterPro" id="IPR045063">
    <property type="entry name" value="Dynamin_N"/>
</dbReference>
<evidence type="ECO:0000256" key="1">
    <source>
        <dbReference type="SAM" id="MobiDB-lite"/>
    </source>
</evidence>
<evidence type="ECO:0000313" key="3">
    <source>
        <dbReference type="EMBL" id="KAK2589438.1"/>
    </source>
</evidence>
<dbReference type="GO" id="GO:0006897">
    <property type="term" value="P:endocytosis"/>
    <property type="evidence" value="ECO:0007669"/>
    <property type="project" value="TreeGrafter"/>
</dbReference>
<dbReference type="PROSITE" id="PS51718">
    <property type="entry name" value="G_DYNAMIN_2"/>
    <property type="match status" value="1"/>
</dbReference>
<dbReference type="SUPFAM" id="SSF52540">
    <property type="entry name" value="P-loop containing nucleoside triphosphate hydrolases"/>
    <property type="match status" value="1"/>
</dbReference>
<dbReference type="SMART" id="SM00053">
    <property type="entry name" value="DYNc"/>
    <property type="match status" value="1"/>
</dbReference>
<accession>A0AAJ0FSA3</accession>
<sequence length="579" mass="64636">MAAAVDMQSTGHRHLLDTIDKLRAQGISRHVDLPQIVVTGDQSAGKSSVFLCTRFATQLSVRRSPSVGLKASIIQGPNRSQPQKEKLQQFCPYLKNDNLDLTCLVELAEEEMGITPEFRAFSEDILRIEISGPQQPHLTMVDLPGLFQAGNSTQSDKDSEIVAEMVFSYMRRPRSIILAVVSAKSDFTLQQVTRPARQFDPQGDRTLGLITKPDTLDGGSDSEASMAQNKASPHDRDRAEAEFFSKGVWAMSNPSTVGVVAMRSRLSNVLKNQIVAQLPNLLLDVEGKIVQSKTKLKKPGTPLVSIAHKRHYLLLISQQFSQLMEAAVGGLYNDSFFGSARTEEGSRRRLRAIVQMLLTNSKDIMHEKGCSRVTVEDEEKKDDRPLKDREILRSQYIEEVGDFINKNRSIELHETFNPLIVGEPYPEQCRPWAVISKILATELLAAVHSISHAMVHHVAMEETADKLDPLIYPSIHKLGVELEESFECLIRPHQELHPITYSHALTENVHKAQTERREGRANAQIENECGPPVPVIRPSRQEIRISRGALKSVLTADVDADMMCYGSALAVDSWRLITM</sequence>
<evidence type="ECO:0000259" key="2">
    <source>
        <dbReference type="PROSITE" id="PS51718"/>
    </source>
</evidence>
<dbReference type="Pfam" id="PF00350">
    <property type="entry name" value="Dynamin_N"/>
    <property type="match status" value="1"/>
</dbReference>
<protein>
    <recommendedName>
        <fullName evidence="2">Dynamin-type G domain-containing protein</fullName>
    </recommendedName>
</protein>
<dbReference type="PRINTS" id="PR00195">
    <property type="entry name" value="DYNAMIN"/>
</dbReference>
<dbReference type="EMBL" id="JASWJB010000692">
    <property type="protein sequence ID" value="KAK2589438.1"/>
    <property type="molecule type" value="Genomic_DNA"/>
</dbReference>
<name>A0AAJ0FSA3_9HYPO</name>
<dbReference type="InterPro" id="IPR022812">
    <property type="entry name" value="Dynamin"/>
</dbReference>
<evidence type="ECO:0000313" key="4">
    <source>
        <dbReference type="Proteomes" id="UP001251528"/>
    </source>
</evidence>
<feature type="domain" description="Dynamin-type G" evidence="2">
    <location>
        <begin position="30"/>
        <end position="326"/>
    </location>
</feature>
<reference evidence="3" key="1">
    <citation type="submission" date="2023-06" db="EMBL/GenBank/DDBJ databases">
        <title>Conoideocrella luteorostrata (Hypocreales: Clavicipitaceae), a potential biocontrol fungus for elongate hemlock scale in United States Christmas tree production areas.</title>
        <authorList>
            <person name="Barrett H."/>
            <person name="Lovett B."/>
            <person name="Macias A.M."/>
            <person name="Stajich J.E."/>
            <person name="Kasson M.T."/>
        </authorList>
    </citation>
    <scope>NUCLEOTIDE SEQUENCE</scope>
    <source>
        <strain evidence="3">ARSEF 14590</strain>
    </source>
</reference>
<dbReference type="InterPro" id="IPR027417">
    <property type="entry name" value="P-loop_NTPase"/>
</dbReference>
<feature type="region of interest" description="Disordered" evidence="1">
    <location>
        <begin position="198"/>
        <end position="237"/>
    </location>
</feature>
<gene>
    <name evidence="3" type="ORF">QQS21_012884</name>
</gene>
<organism evidence="3 4">
    <name type="scientific">Conoideocrella luteorostrata</name>
    <dbReference type="NCBI Taxonomy" id="1105319"/>
    <lineage>
        <taxon>Eukaryota</taxon>
        <taxon>Fungi</taxon>
        <taxon>Dikarya</taxon>
        <taxon>Ascomycota</taxon>
        <taxon>Pezizomycotina</taxon>
        <taxon>Sordariomycetes</taxon>
        <taxon>Hypocreomycetidae</taxon>
        <taxon>Hypocreales</taxon>
        <taxon>Clavicipitaceae</taxon>
        <taxon>Conoideocrella</taxon>
    </lineage>
</organism>
<dbReference type="Gene3D" id="3.40.50.300">
    <property type="entry name" value="P-loop containing nucleotide triphosphate hydrolases"/>
    <property type="match status" value="1"/>
</dbReference>
<comment type="caution">
    <text evidence="3">The sequence shown here is derived from an EMBL/GenBank/DDBJ whole genome shotgun (WGS) entry which is preliminary data.</text>
</comment>
<proteinExistence type="predicted"/>
<dbReference type="Proteomes" id="UP001251528">
    <property type="component" value="Unassembled WGS sequence"/>
</dbReference>
<dbReference type="InterPro" id="IPR030381">
    <property type="entry name" value="G_DYNAMIN_dom"/>
</dbReference>
<dbReference type="GO" id="GO:0016020">
    <property type="term" value="C:membrane"/>
    <property type="evidence" value="ECO:0007669"/>
    <property type="project" value="TreeGrafter"/>
</dbReference>
<dbReference type="GO" id="GO:0005874">
    <property type="term" value="C:microtubule"/>
    <property type="evidence" value="ECO:0007669"/>
    <property type="project" value="TreeGrafter"/>
</dbReference>
<keyword evidence="4" id="KW-1185">Reference proteome</keyword>
<feature type="compositionally biased region" description="Polar residues" evidence="1">
    <location>
        <begin position="222"/>
        <end position="231"/>
    </location>
</feature>
<dbReference type="GO" id="GO:0016559">
    <property type="term" value="P:peroxisome fission"/>
    <property type="evidence" value="ECO:0007669"/>
    <property type="project" value="TreeGrafter"/>
</dbReference>
<dbReference type="GO" id="GO:0048312">
    <property type="term" value="P:intracellular distribution of mitochondria"/>
    <property type="evidence" value="ECO:0007669"/>
    <property type="project" value="TreeGrafter"/>
</dbReference>